<name>A0A6C0EBQ3_9ZZZZ</name>
<dbReference type="Pfam" id="PF13578">
    <property type="entry name" value="Methyltransf_24"/>
    <property type="match status" value="1"/>
</dbReference>
<accession>A0A6C0EBQ3</accession>
<protein>
    <recommendedName>
        <fullName evidence="2">Methyltransferase</fullName>
    </recommendedName>
</protein>
<organism evidence="1">
    <name type="scientific">viral metagenome</name>
    <dbReference type="NCBI Taxonomy" id="1070528"/>
    <lineage>
        <taxon>unclassified sequences</taxon>
        <taxon>metagenomes</taxon>
        <taxon>organismal metagenomes</taxon>
    </lineage>
</organism>
<proteinExistence type="predicted"/>
<dbReference type="SUPFAM" id="SSF53335">
    <property type="entry name" value="S-adenosyl-L-methionine-dependent methyltransferases"/>
    <property type="match status" value="1"/>
</dbReference>
<dbReference type="AlphaFoldDB" id="A0A6C0EBQ3"/>
<evidence type="ECO:0008006" key="2">
    <source>
        <dbReference type="Google" id="ProtNLM"/>
    </source>
</evidence>
<dbReference type="InterPro" id="IPR029063">
    <property type="entry name" value="SAM-dependent_MTases_sf"/>
</dbReference>
<dbReference type="Gene3D" id="3.40.50.150">
    <property type="entry name" value="Vaccinia Virus protein VP39"/>
    <property type="match status" value="1"/>
</dbReference>
<sequence length="342" mass="40952">MDSIIYMQSLLDNYFTFAGKDNIDKIKIIDELNPYIVLEKYIPKYVENDLYKDTIKNEWIKKEYDFKVDQELYDKIVNNKDFGTLFNGKFYHDVVNKFIAKNMEKKNMPIKAQFVPLIYNLYKYWQLHDEHNDVIKFNSGIKLDYGIFIYNLIIRNKFTKTLEIGLAYGSSALFICSALKNLESTGLKTYHYAVDPNQTKQWKSIARLNIQRLGYKNATIVEEPDYLGLPKILKERVENKKWLGSKFEPTYERFQLIFIDGWHTFDYTLLDFFYADLLLEAGGYMIVDDAKFDALKELDKYLYSNYKFYEKVHYEMSLFMVYKKIKDDDRSWDFHVKFINNN</sequence>
<dbReference type="EMBL" id="MN739795">
    <property type="protein sequence ID" value="QHT26514.1"/>
    <property type="molecule type" value="Genomic_DNA"/>
</dbReference>
<evidence type="ECO:0000313" key="1">
    <source>
        <dbReference type="EMBL" id="QHT26514.1"/>
    </source>
</evidence>
<reference evidence="1" key="1">
    <citation type="journal article" date="2020" name="Nature">
        <title>Giant virus diversity and host interactions through global metagenomics.</title>
        <authorList>
            <person name="Schulz F."/>
            <person name="Roux S."/>
            <person name="Paez-Espino D."/>
            <person name="Jungbluth S."/>
            <person name="Walsh D.A."/>
            <person name="Denef V.J."/>
            <person name="McMahon K.D."/>
            <person name="Konstantinidis K.T."/>
            <person name="Eloe-Fadrosh E.A."/>
            <person name="Kyrpides N.C."/>
            <person name="Woyke T."/>
        </authorList>
    </citation>
    <scope>NUCLEOTIDE SEQUENCE</scope>
    <source>
        <strain evidence="1">GVMAG-M-3300023179-27</strain>
    </source>
</reference>